<reference evidence="1" key="1">
    <citation type="submission" date="2020-02" db="EMBL/GenBank/DDBJ databases">
        <authorList>
            <person name="Meier V. D."/>
        </authorList>
    </citation>
    <scope>NUCLEOTIDE SEQUENCE</scope>
    <source>
        <strain evidence="1">AVDCRST_MAG94</strain>
    </source>
</reference>
<accession>A0A6J4NWS3</accession>
<gene>
    <name evidence="1" type="ORF">AVDCRST_MAG94-5813</name>
</gene>
<name>A0A6J4NWS3_9CYAN</name>
<organism evidence="1">
    <name type="scientific">uncultured Leptolyngbya sp</name>
    <dbReference type="NCBI Taxonomy" id="332963"/>
    <lineage>
        <taxon>Bacteria</taxon>
        <taxon>Bacillati</taxon>
        <taxon>Cyanobacteriota</taxon>
        <taxon>Cyanophyceae</taxon>
        <taxon>Leptolyngbyales</taxon>
        <taxon>Leptolyngbyaceae</taxon>
        <taxon>Leptolyngbya group</taxon>
        <taxon>Leptolyngbya</taxon>
        <taxon>environmental samples</taxon>
    </lineage>
</organism>
<dbReference type="EMBL" id="CADCTY010002002">
    <property type="protein sequence ID" value="CAA9399132.1"/>
    <property type="molecule type" value="Genomic_DNA"/>
</dbReference>
<evidence type="ECO:0000313" key="1">
    <source>
        <dbReference type="EMBL" id="CAA9399132.1"/>
    </source>
</evidence>
<proteinExistence type="predicted"/>
<protein>
    <submittedName>
        <fullName evidence="1">Uncharacterized protein</fullName>
    </submittedName>
</protein>
<sequence length="51" mass="5537">MKDRRRDSNRRAVRTASLGEHCDQLSLSAPTLGCTVLSDPLTVLLAQALIS</sequence>
<dbReference type="AlphaFoldDB" id="A0A6J4NWS3"/>